<protein>
    <recommendedName>
        <fullName evidence="3">Reverse transcriptase</fullName>
    </recommendedName>
</protein>
<organism evidence="1 2">
    <name type="scientific">Mugilogobius chulae</name>
    <name type="common">yellowstripe goby</name>
    <dbReference type="NCBI Taxonomy" id="88201"/>
    <lineage>
        <taxon>Eukaryota</taxon>
        <taxon>Metazoa</taxon>
        <taxon>Chordata</taxon>
        <taxon>Craniata</taxon>
        <taxon>Vertebrata</taxon>
        <taxon>Euteleostomi</taxon>
        <taxon>Actinopterygii</taxon>
        <taxon>Neopterygii</taxon>
        <taxon>Teleostei</taxon>
        <taxon>Neoteleostei</taxon>
        <taxon>Acanthomorphata</taxon>
        <taxon>Gobiaria</taxon>
        <taxon>Gobiiformes</taxon>
        <taxon>Gobioidei</taxon>
        <taxon>Gobiidae</taxon>
        <taxon>Gobionellinae</taxon>
        <taxon>Mugilogobius</taxon>
    </lineage>
</organism>
<reference evidence="2" key="1">
    <citation type="submission" date="2024-04" db="EMBL/GenBank/DDBJ databases">
        <title>Salinicola lusitanus LLJ914,a marine bacterium isolated from the Okinawa Trough.</title>
        <authorList>
            <person name="Li J."/>
        </authorList>
    </citation>
    <scope>NUCLEOTIDE SEQUENCE [LARGE SCALE GENOMIC DNA]</scope>
</reference>
<proteinExistence type="predicted"/>
<evidence type="ECO:0000313" key="2">
    <source>
        <dbReference type="Proteomes" id="UP001460270"/>
    </source>
</evidence>
<dbReference type="AlphaFoldDB" id="A0AAW0NPL2"/>
<evidence type="ECO:0008006" key="3">
    <source>
        <dbReference type="Google" id="ProtNLM"/>
    </source>
</evidence>
<gene>
    <name evidence="1" type="ORF">WMY93_017535</name>
</gene>
<sequence length="472" mass="53554">MKIKPSKSRSISIVKGQLVSETFFVSEEPIPTILEKPIKSLGRWYNATLNDTEQIEQIRQDTIRGLKQINNTALPGKLKLWCFHFGLMPRLLWPLTIYEFTSSHVNRLERLVNAQIRKWLGLPKCMSSVGLYVDGPLSLPLSNLTEEYRCAKARLEMTLTESQDPCVRGAAPVLRTGNKWTPKAAGRGGFGLGVMTPLWESASSAERRHMVVEEVRRQEEAARCAKAVSQAQQGRWMRWDGIAKKKISWSELWNMESNRLSFVIRATYDILPSPTNLSLWLGEDSACPLCSAPANLKHILVAKRRMFQNPIAFVQEGKKHTAKGPPAMLRPIEAANDWEMRVDLDKSLAFPPNIASTRLRPDLVLWSNSSHKVFIVELTVPWEEAIDEAYERKKLRYSQLAAEAEERGWSVLVYPVEVGCRGFVANSTIRLLKEVGITGRAQKKLIKELATSAEKSSHWLWLRRKEIAWGAK</sequence>
<accession>A0AAW0NPL2</accession>
<evidence type="ECO:0000313" key="1">
    <source>
        <dbReference type="EMBL" id="KAK7904928.1"/>
    </source>
</evidence>
<name>A0AAW0NPL2_9GOBI</name>
<dbReference type="EMBL" id="JBBPFD010000012">
    <property type="protein sequence ID" value="KAK7904928.1"/>
    <property type="molecule type" value="Genomic_DNA"/>
</dbReference>
<dbReference type="Proteomes" id="UP001460270">
    <property type="component" value="Unassembled WGS sequence"/>
</dbReference>
<comment type="caution">
    <text evidence="1">The sequence shown here is derived from an EMBL/GenBank/DDBJ whole genome shotgun (WGS) entry which is preliminary data.</text>
</comment>
<keyword evidence="2" id="KW-1185">Reference proteome</keyword>